<dbReference type="InterPro" id="IPR044210">
    <property type="entry name" value="Tfc3-like"/>
</dbReference>
<dbReference type="InterPro" id="IPR056467">
    <property type="entry name" value="eWH_GTF3C1"/>
</dbReference>
<dbReference type="InterPro" id="IPR035625">
    <property type="entry name" value="Tfc3-like_eWH"/>
</dbReference>
<feature type="region of interest" description="Disordered" evidence="6">
    <location>
        <begin position="649"/>
        <end position="684"/>
    </location>
</feature>
<evidence type="ECO:0000256" key="4">
    <source>
        <dbReference type="ARBA" id="ARBA00023163"/>
    </source>
</evidence>
<dbReference type="GO" id="GO:0003677">
    <property type="term" value="F:DNA binding"/>
    <property type="evidence" value="ECO:0007669"/>
    <property type="project" value="UniProtKB-KW"/>
</dbReference>
<dbReference type="PANTHER" id="PTHR15180">
    <property type="entry name" value="GENERAL TRANSCRIPTION FACTOR 3C POLYPEPTIDE 1"/>
    <property type="match status" value="1"/>
</dbReference>
<dbReference type="CDD" id="cd16169">
    <property type="entry name" value="Tau138_eWH"/>
    <property type="match status" value="1"/>
</dbReference>
<accession>A0A553Q874</accession>
<dbReference type="GO" id="GO:0000127">
    <property type="term" value="C:transcription factor TFIIIC complex"/>
    <property type="evidence" value="ECO:0007669"/>
    <property type="project" value="InterPro"/>
</dbReference>
<dbReference type="OrthoDB" id="68020at2759"/>
<feature type="domain" description="B-block binding subunit of TFIIIC" evidence="7">
    <location>
        <begin position="239"/>
        <end position="287"/>
    </location>
</feature>
<dbReference type="GO" id="GO:0042791">
    <property type="term" value="P:5S class rRNA transcription by RNA polymerase III"/>
    <property type="evidence" value="ECO:0007669"/>
    <property type="project" value="TreeGrafter"/>
</dbReference>
<evidence type="ECO:0000259" key="8">
    <source>
        <dbReference type="Pfam" id="PF24101"/>
    </source>
</evidence>
<dbReference type="Pfam" id="PF04182">
    <property type="entry name" value="B-block_TFIIIC"/>
    <property type="match status" value="1"/>
</dbReference>
<evidence type="ECO:0000256" key="2">
    <source>
        <dbReference type="ARBA" id="ARBA00022553"/>
    </source>
</evidence>
<evidence type="ECO:0000256" key="3">
    <source>
        <dbReference type="ARBA" id="ARBA00023125"/>
    </source>
</evidence>
<dbReference type="GO" id="GO:0006384">
    <property type="term" value="P:transcription initiation at RNA polymerase III promoter"/>
    <property type="evidence" value="ECO:0007669"/>
    <property type="project" value="InterPro"/>
</dbReference>
<feature type="compositionally biased region" description="Basic and acidic residues" evidence="6">
    <location>
        <begin position="1093"/>
        <end position="1103"/>
    </location>
</feature>
<dbReference type="Proteomes" id="UP000316079">
    <property type="component" value="Unassembled WGS sequence"/>
</dbReference>
<dbReference type="InterPro" id="IPR007309">
    <property type="entry name" value="TFIIIC_Bblock-bd"/>
</dbReference>
<dbReference type="PANTHER" id="PTHR15180:SF1">
    <property type="entry name" value="GENERAL TRANSCRIPTION FACTOR 3C POLYPEPTIDE 1"/>
    <property type="match status" value="1"/>
</dbReference>
<feature type="domain" description="GTF3C1 extended winged-helix" evidence="8">
    <location>
        <begin position="540"/>
        <end position="647"/>
    </location>
</feature>
<sequence>FIAVGLGRTSLWRWRCCFMDKRVFPPHQQVALKPRRVAWPQPASNLSRSSRRGSRTVATSGGRLCYDERPGVCRAGRSGSGGPGRDHHRDSVAAALEPAARDRPLARPRDTDLALERGVCEPQCQLLPAAGAPARRYDQRSVDRDTGISAAYSCNQTEPDVYPVSVISEDPGGLQGSCMFFREREEVSEQIRNPHMKPLVTLQEAQERWGEKLVLVGSQQLRYRSLIGPEGNPEVKLPDMCYCILERLGRARWQGELQRDLHTHSFRMEAGKLHYLRSKLDRNGLITPYGQKEAEEEDDENNDEDGEASVRRSNLSEPRAIERDVLSQAYGIVVAAETRGISQSVLREKLNVGKLEGRMICKLLERLGMITVPPVPERAVEGLRFLLLLITTPISPHLQGFMEDEGRQRTTKYISKLFVQQSELSLQFTKERQRSQHLRHTHLTEPAPAAVLKQEVNPVMKGEKTKHPKASSVSGVRFTPVVCLCLSENAPSRGGGAKASKKTCDSAPSSDFSQSEATESQASVIEEVTVEEVVKKGEVHETYRLLKRKNMILEAVRCSKIIEGFYMLQKLLVEEERKDGINTKLCKKSVLRLVQALSREGLVKVYRTIVVQDGVQKKVEFVVHPSVSLDDPLVKSGIEQVRLRMSSYASATRVQPPSEKVKSTPPEAKEPKPSRASQRPAVKKTSIKVKPFSPVLVPGLGRALGFQSKMPRLRIIHSFLWYLIYGHPDRPTAPSDLPFHTKSLSAPPTEAQVPAPAEDRAAPEECGGQTSMLSDEDGVTQQQFRVYVAENSWKRYTPPTPLHRGFGSGWALISDVLLSLPLSIFIQVVQINYQVDGLDQYLNDPVKKHYLIRFLPSETKRQLLHKRKYIFSFHESLQRLCYMGLLQFSPSEKFMDKDQTRATIVDTTVCDPHYNRAIESLRPFERRHYEFRSPQDVENYWFNLMFVCLNSPLGVIRPRPEDDHSDENEVLEQNRLRYTLEGSCEVVDDGVTPGDGQGAGGLDSSFFGHLKRNWMWTSHLINSSKQGSQDTGESQTFRLRNLLLRNLPAKPSSLFGLKATPPVLLEEEVRITTEPTATVQQKNGGKNLKRKREKMEKRRVEGKMRKRVRSRSSLQDDADRQALLQMTRQRVSWTHTEDSLLMLCRVASHFLNRKLKRPFVPWAVVRDVLHAEVDSAQDKTSLSVSRRSRYIMKNPQTFLNYRICQAEMYQDKELTSRFLKRTGDYDEVQVCAAEYKELVSALRSKFSSSYGSGEVVLPDSREQLFSRFKVFAVGDEEHEHMEDILKEEEDIDVLVVFNLIQSTLVLTNAQMKHYRPFQSFCQYTRFSESVLSRAFYTCRSRGLVNRRRPLFTHKHTFHMKKSQSLPFLPMSYQLSQHYYKFFTWRFPSSVFTEAFNLLSELYERSPVDRDNSFSFQKAPEEQSEETVDGLQFPMDAPGGASAACLTLLSLGLVSLSVGIPEQIIVLDSTAMDASLLSSITKALEEEEDDDEEEESVKRRLEIKPTQASHTNYLLLRGCYTHTALLRTQSRSTLLRAQSHPCNNTDNIMVNSCSVRLRLRETPQHVLFPGTASTASSLSPHTHPSLPLSLSRVYDLIAPDLRSFLDECVRVYGYTPQDEQALLEVRRRVAEGKEYGVDTLQLMERHAYLKEQRKGRAHTLDHYIQALLEGGLLLEVGALSRRLVCLEASSHWLLEAMSQADHPAPRGIPTLDTTPPAKRRGSEAEVLTGVNTSDTTAVAMETLSTAAHQTVTMDTAVSQASGEEPTGGVPSGELGGGGGVVKALSKAECLWVVEGARGPDAADHEPRGVGFVSRPWRVADGSLNAPVCKGMMEALLLHIMSSPALNESALLQHYRHTLQPTAVLDLLRVLMSLGCVRRRACVPQIKPSLFSTPALPQVQDRSNLFALSAPEDSGKVFYEPTLDCVLRLSRVFPHELNWNRWVQQ</sequence>
<evidence type="ECO:0000259" key="7">
    <source>
        <dbReference type="Pfam" id="PF04182"/>
    </source>
</evidence>
<feature type="region of interest" description="Disordered" evidence="6">
    <location>
        <begin position="490"/>
        <end position="520"/>
    </location>
</feature>
<feature type="region of interest" description="Disordered" evidence="6">
    <location>
        <begin position="289"/>
        <end position="314"/>
    </location>
</feature>
<reference evidence="9 10" key="1">
    <citation type="journal article" date="2019" name="Sci. Data">
        <title>Hybrid genome assembly and annotation of Danionella translucida.</title>
        <authorList>
            <person name="Kadobianskyi M."/>
            <person name="Schulze L."/>
            <person name="Schuelke M."/>
            <person name="Judkewitz B."/>
        </authorList>
    </citation>
    <scope>NUCLEOTIDE SEQUENCE [LARGE SCALE GENOMIC DNA]</scope>
    <source>
        <strain evidence="9 10">Bolton</strain>
    </source>
</reference>
<organism evidence="9 10">
    <name type="scientific">Danionella cerebrum</name>
    <dbReference type="NCBI Taxonomy" id="2873325"/>
    <lineage>
        <taxon>Eukaryota</taxon>
        <taxon>Metazoa</taxon>
        <taxon>Chordata</taxon>
        <taxon>Craniata</taxon>
        <taxon>Vertebrata</taxon>
        <taxon>Euteleostomi</taxon>
        <taxon>Actinopterygii</taxon>
        <taxon>Neopterygii</taxon>
        <taxon>Teleostei</taxon>
        <taxon>Ostariophysi</taxon>
        <taxon>Cypriniformes</taxon>
        <taxon>Danionidae</taxon>
        <taxon>Danioninae</taxon>
        <taxon>Danionella</taxon>
    </lineage>
</organism>
<feature type="compositionally biased region" description="Acidic residues" evidence="6">
    <location>
        <begin position="294"/>
        <end position="307"/>
    </location>
</feature>
<evidence type="ECO:0000256" key="6">
    <source>
        <dbReference type="SAM" id="MobiDB-lite"/>
    </source>
</evidence>
<feature type="compositionally biased region" description="Basic and acidic residues" evidence="6">
    <location>
        <begin position="659"/>
        <end position="673"/>
    </location>
</feature>
<keyword evidence="2" id="KW-0597">Phosphoprotein</keyword>
<name>A0A553Q874_9TELE</name>
<comment type="caution">
    <text evidence="9">The sequence shown here is derived from an EMBL/GenBank/DDBJ whole genome shotgun (WGS) entry which is preliminary data.</text>
</comment>
<dbReference type="STRING" id="623744.A0A553Q874"/>
<feature type="region of interest" description="Disordered" evidence="6">
    <location>
        <begin position="40"/>
        <end position="63"/>
    </location>
</feature>
<feature type="region of interest" description="Disordered" evidence="6">
    <location>
        <begin position="1702"/>
        <end position="1724"/>
    </location>
</feature>
<evidence type="ECO:0000313" key="10">
    <source>
        <dbReference type="Proteomes" id="UP000316079"/>
    </source>
</evidence>
<keyword evidence="4" id="KW-0804">Transcription</keyword>
<feature type="region of interest" description="Disordered" evidence="6">
    <location>
        <begin position="1077"/>
        <end position="1117"/>
    </location>
</feature>
<evidence type="ECO:0000256" key="5">
    <source>
        <dbReference type="ARBA" id="ARBA00023242"/>
    </source>
</evidence>
<evidence type="ECO:0000256" key="1">
    <source>
        <dbReference type="ARBA" id="ARBA00004123"/>
    </source>
</evidence>
<proteinExistence type="predicted"/>
<keyword evidence="3" id="KW-0238">DNA-binding</keyword>
<dbReference type="GO" id="GO:0005634">
    <property type="term" value="C:nucleus"/>
    <property type="evidence" value="ECO:0007669"/>
    <property type="project" value="UniProtKB-SubCell"/>
</dbReference>
<keyword evidence="10" id="KW-1185">Reference proteome</keyword>
<comment type="subcellular location">
    <subcellularLocation>
        <location evidence="1">Nucleus</location>
    </subcellularLocation>
</comment>
<feature type="compositionally biased region" description="Polar residues" evidence="6">
    <location>
        <begin position="506"/>
        <end position="520"/>
    </location>
</feature>
<dbReference type="EMBL" id="SRMA01026244">
    <property type="protein sequence ID" value="TRY86132.1"/>
    <property type="molecule type" value="Genomic_DNA"/>
</dbReference>
<keyword evidence="5" id="KW-0539">Nucleus</keyword>
<gene>
    <name evidence="9" type="ORF">DNTS_030204</name>
</gene>
<feature type="non-terminal residue" evidence="9">
    <location>
        <position position="1"/>
    </location>
</feature>
<protein>
    <submittedName>
        <fullName evidence="9">Uncharacterized protein</fullName>
    </submittedName>
</protein>
<evidence type="ECO:0000313" key="9">
    <source>
        <dbReference type="EMBL" id="TRY86132.1"/>
    </source>
</evidence>
<dbReference type="Pfam" id="PF24101">
    <property type="entry name" value="WHD_GTF3C1"/>
    <property type="match status" value="1"/>
</dbReference>